<protein>
    <submittedName>
        <fullName evidence="2">Uncharacterized protein</fullName>
    </submittedName>
</protein>
<dbReference type="Ensembl" id="ENSFALT00000041541.1">
    <property type="protein sequence ID" value="ENSFALP00000033419.1"/>
    <property type="gene ID" value="ENSFALG00000028571.1"/>
</dbReference>
<accession>A0A803WEL3</accession>
<keyword evidence="3" id="KW-1185">Reference proteome</keyword>
<evidence type="ECO:0000313" key="2">
    <source>
        <dbReference type="Ensembl" id="ENSFALP00000033419.1"/>
    </source>
</evidence>
<evidence type="ECO:0000256" key="1">
    <source>
        <dbReference type="SAM" id="MobiDB-lite"/>
    </source>
</evidence>
<organism evidence="2 3">
    <name type="scientific">Ficedula albicollis</name>
    <name type="common">Collared flycatcher</name>
    <name type="synonym">Muscicapa albicollis</name>
    <dbReference type="NCBI Taxonomy" id="59894"/>
    <lineage>
        <taxon>Eukaryota</taxon>
        <taxon>Metazoa</taxon>
        <taxon>Chordata</taxon>
        <taxon>Craniata</taxon>
        <taxon>Vertebrata</taxon>
        <taxon>Euteleostomi</taxon>
        <taxon>Archelosauria</taxon>
        <taxon>Archosauria</taxon>
        <taxon>Dinosauria</taxon>
        <taxon>Saurischia</taxon>
        <taxon>Theropoda</taxon>
        <taxon>Coelurosauria</taxon>
        <taxon>Aves</taxon>
        <taxon>Neognathae</taxon>
        <taxon>Neoaves</taxon>
        <taxon>Telluraves</taxon>
        <taxon>Australaves</taxon>
        <taxon>Passeriformes</taxon>
        <taxon>Muscicapidae</taxon>
        <taxon>Ficedula</taxon>
    </lineage>
</organism>
<name>A0A803WEL3_FICAL</name>
<sequence length="83" mass="8564">CDQRRATSQGTDLVTNHPGGGRFLCMLVVPGMATAGVRPCLSLQDWSRSLPTPQSPGWGSAPDGDTPGVTGAAPCAQPWCAIK</sequence>
<feature type="region of interest" description="Disordered" evidence="1">
    <location>
        <begin position="48"/>
        <end position="72"/>
    </location>
</feature>
<reference evidence="2" key="3">
    <citation type="submission" date="2025-09" db="UniProtKB">
        <authorList>
            <consortium name="Ensembl"/>
        </authorList>
    </citation>
    <scope>IDENTIFICATION</scope>
</reference>
<evidence type="ECO:0000313" key="3">
    <source>
        <dbReference type="Proteomes" id="UP000016665"/>
    </source>
</evidence>
<dbReference type="AlphaFoldDB" id="A0A803WEL3"/>
<reference evidence="2 3" key="1">
    <citation type="journal article" date="2012" name="Nature">
        <title>The genomic landscape of species divergence in Ficedula flycatchers.</title>
        <authorList>
            <person name="Ellegren H."/>
            <person name="Smeds L."/>
            <person name="Burri R."/>
            <person name="Olason P.I."/>
            <person name="Backstrom N."/>
            <person name="Kawakami T."/>
            <person name="Kunstner A."/>
            <person name="Makinen H."/>
            <person name="Nadachowska-Brzyska K."/>
            <person name="Qvarnstrom A."/>
            <person name="Uebbing S."/>
            <person name="Wolf J.B."/>
        </authorList>
    </citation>
    <scope>NUCLEOTIDE SEQUENCE [LARGE SCALE GENOMIC DNA]</scope>
</reference>
<feature type="compositionally biased region" description="Polar residues" evidence="1">
    <location>
        <begin position="48"/>
        <end position="57"/>
    </location>
</feature>
<proteinExistence type="predicted"/>
<reference evidence="2" key="2">
    <citation type="submission" date="2025-08" db="UniProtKB">
        <authorList>
            <consortium name="Ensembl"/>
        </authorList>
    </citation>
    <scope>IDENTIFICATION</scope>
</reference>
<dbReference type="Proteomes" id="UP000016665">
    <property type="component" value="Chromosome 14"/>
</dbReference>